<proteinExistence type="predicted"/>
<sequence>MEAYIRPGLSNEARKAKKEAWNHKTRLTGKTKESSKIMNGMTPEE</sequence>
<dbReference type="HOGENOM" id="CLU_3210216_0_0_1"/>
<dbReference type="EMBL" id="KK033851">
    <property type="protein sequence ID" value="EXL64879.1"/>
    <property type="molecule type" value="Genomic_DNA"/>
</dbReference>
<accession>X0HUQ2</accession>
<reference evidence="2" key="1">
    <citation type="submission" date="2011-11" db="EMBL/GenBank/DDBJ databases">
        <title>The Genome Sequence of Fusarium oxysporum PHW808.</title>
        <authorList>
            <consortium name="The Broad Institute Genome Sequencing Platform"/>
            <person name="Ma L.-J."/>
            <person name="Gale L.R."/>
            <person name="Schwartz D.C."/>
            <person name="Zhou S."/>
            <person name="Corby-Kistler H."/>
            <person name="Young S.K."/>
            <person name="Zeng Q."/>
            <person name="Gargeya S."/>
            <person name="Fitzgerald M."/>
            <person name="Haas B."/>
            <person name="Abouelleil A."/>
            <person name="Alvarado L."/>
            <person name="Arachchi H.M."/>
            <person name="Berlin A."/>
            <person name="Brown A."/>
            <person name="Chapman S.B."/>
            <person name="Chen Z."/>
            <person name="Dunbar C."/>
            <person name="Freedman E."/>
            <person name="Gearin G."/>
            <person name="Goldberg J."/>
            <person name="Griggs A."/>
            <person name="Gujja S."/>
            <person name="Heiman D."/>
            <person name="Howarth C."/>
            <person name="Larson L."/>
            <person name="Lui A."/>
            <person name="MacDonald P.J.P."/>
            <person name="Montmayeur A."/>
            <person name="Murphy C."/>
            <person name="Neiman D."/>
            <person name="Pearson M."/>
            <person name="Priest M."/>
            <person name="Roberts A."/>
            <person name="Saif S."/>
            <person name="Shea T."/>
            <person name="Shenoy N."/>
            <person name="Sisk P."/>
            <person name="Stolte C."/>
            <person name="Sykes S."/>
            <person name="Wortman J."/>
            <person name="Nusbaum C."/>
            <person name="Birren B."/>
        </authorList>
    </citation>
    <scope>NUCLEOTIDE SEQUENCE [LARGE SCALE GENOMIC DNA]</scope>
    <source>
        <strain evidence="2">54008</strain>
    </source>
</reference>
<organism evidence="2">
    <name type="scientific">Fusarium oxysporum f. sp. conglutinans race 2 54008</name>
    <dbReference type="NCBI Taxonomy" id="1089457"/>
    <lineage>
        <taxon>Eukaryota</taxon>
        <taxon>Fungi</taxon>
        <taxon>Dikarya</taxon>
        <taxon>Ascomycota</taxon>
        <taxon>Pezizomycotina</taxon>
        <taxon>Sordariomycetes</taxon>
        <taxon>Hypocreomycetidae</taxon>
        <taxon>Hypocreales</taxon>
        <taxon>Nectriaceae</taxon>
        <taxon>Fusarium</taxon>
        <taxon>Fusarium oxysporum species complex</taxon>
    </lineage>
</organism>
<dbReference type="Proteomes" id="UP000030676">
    <property type="component" value="Unassembled WGS sequence"/>
</dbReference>
<feature type="region of interest" description="Disordered" evidence="1">
    <location>
        <begin position="1"/>
        <end position="45"/>
    </location>
</feature>
<gene>
    <name evidence="2" type="ORF">FOPG_18875</name>
</gene>
<feature type="compositionally biased region" description="Basic and acidic residues" evidence="1">
    <location>
        <begin position="12"/>
        <end position="22"/>
    </location>
</feature>
<dbReference type="AlphaFoldDB" id="X0HUQ2"/>
<name>X0HUQ2_FUSOX</name>
<protein>
    <submittedName>
        <fullName evidence="2">Uncharacterized protein</fullName>
    </submittedName>
</protein>
<evidence type="ECO:0000313" key="2">
    <source>
        <dbReference type="EMBL" id="EXL64879.1"/>
    </source>
</evidence>
<reference evidence="2" key="2">
    <citation type="submission" date="2014-03" db="EMBL/GenBank/DDBJ databases">
        <title>The Genome Annotation of Fusarium oxysporum PHW808.</title>
        <authorList>
            <consortium name="The Broad Institute Genomics Platform"/>
            <person name="Ma L.-J."/>
            <person name="Corby-Kistler H."/>
            <person name="Broz K."/>
            <person name="Gale L.R."/>
            <person name="Jonkers W."/>
            <person name="O'Donnell K."/>
            <person name="Ploetz R."/>
            <person name="Steinberg C."/>
            <person name="Schwartz D.C."/>
            <person name="VanEtten H."/>
            <person name="Zhou S."/>
            <person name="Young S.K."/>
            <person name="Zeng Q."/>
            <person name="Gargeya S."/>
            <person name="Fitzgerald M."/>
            <person name="Abouelleil A."/>
            <person name="Alvarado L."/>
            <person name="Chapman S.B."/>
            <person name="Gainer-Dewar J."/>
            <person name="Goldberg J."/>
            <person name="Griggs A."/>
            <person name="Gujja S."/>
            <person name="Hansen M."/>
            <person name="Howarth C."/>
            <person name="Imamovic A."/>
            <person name="Ireland A."/>
            <person name="Larimer J."/>
            <person name="McCowan C."/>
            <person name="Murphy C."/>
            <person name="Pearson M."/>
            <person name="Poon T.W."/>
            <person name="Priest M."/>
            <person name="Roberts A."/>
            <person name="Saif S."/>
            <person name="Shea T."/>
            <person name="Sykes S."/>
            <person name="Wortman J."/>
            <person name="Nusbaum C."/>
            <person name="Birren B."/>
        </authorList>
    </citation>
    <scope>NUCLEOTIDE SEQUENCE</scope>
    <source>
        <strain evidence="2">54008</strain>
    </source>
</reference>
<feature type="non-terminal residue" evidence="2">
    <location>
        <position position="45"/>
    </location>
</feature>
<evidence type="ECO:0000256" key="1">
    <source>
        <dbReference type="SAM" id="MobiDB-lite"/>
    </source>
</evidence>